<accession>A0A8J8GMG3</accession>
<feature type="compositionally biased region" description="Low complexity" evidence="1">
    <location>
        <begin position="36"/>
        <end position="54"/>
    </location>
</feature>
<organism evidence="2 3">
    <name type="scientific">Haloterrigena gelatinilytica</name>
    <dbReference type="NCBI Taxonomy" id="2741724"/>
    <lineage>
        <taxon>Archaea</taxon>
        <taxon>Methanobacteriati</taxon>
        <taxon>Methanobacteriota</taxon>
        <taxon>Stenosarchaea group</taxon>
        <taxon>Halobacteria</taxon>
        <taxon>Halobacteriales</taxon>
        <taxon>Natrialbaceae</taxon>
        <taxon>Haloterrigena</taxon>
    </lineage>
</organism>
<name>A0A8J8GMG3_9EURY</name>
<feature type="region of interest" description="Disordered" evidence="1">
    <location>
        <begin position="23"/>
        <end position="72"/>
    </location>
</feature>
<proteinExistence type="predicted"/>
<dbReference type="RefSeq" id="WP_174701799.1">
    <property type="nucleotide sequence ID" value="NZ_JABURA010000001.1"/>
</dbReference>
<protein>
    <submittedName>
        <fullName evidence="2">Uncharacterized protein</fullName>
    </submittedName>
</protein>
<comment type="caution">
    <text evidence="2">The sequence shown here is derived from an EMBL/GenBank/DDBJ whole genome shotgun (WGS) entry which is preliminary data.</text>
</comment>
<dbReference type="PROSITE" id="PS51257">
    <property type="entry name" value="PROKAR_LIPOPROTEIN"/>
    <property type="match status" value="1"/>
</dbReference>
<dbReference type="EMBL" id="JABURA010000001">
    <property type="protein sequence ID" value="NUB91134.1"/>
    <property type="molecule type" value="Genomic_DNA"/>
</dbReference>
<sequence>MANRWGRRRILTATLALGMLSGCTEDEDTTQQNTGQPQEETPNEPNQTQNTTSSDETEDDEESTTSNRQDSVRIADEIFAEIRWITSFDTIEQQLTAERGTVFEIAKKGYQNPDTLTQSDIDQLDESIKAHQQVIQDVDDHYLIDLNWDSRLSKINERLDTLRDAVTIGDTDEIERHVESLILDDMLTWKDPEEGPLNVSFNSRLDYIDRPPNPKFLNGHLHIVFALYTRGNTEYRSDSGGRCVRDYDVSCLHKTIQLSSPSAFRYRGEDYFVDDTISLPSRVQNFYTGTVDLQTSEVIFFGSGNITVLARYDSQSVAKDVFDSLLSNMVVEDSVDLGSVTGQQVAWEGNNDPAYAVATTFGNYIMFITTSISKDRGWGGAGRTWL</sequence>
<evidence type="ECO:0000313" key="3">
    <source>
        <dbReference type="Proteomes" id="UP000728647"/>
    </source>
</evidence>
<gene>
    <name evidence="2" type="ORF">HT576_08880</name>
</gene>
<dbReference type="AlphaFoldDB" id="A0A8J8GMG3"/>
<reference evidence="2" key="1">
    <citation type="submission" date="2020-06" db="EMBL/GenBank/DDBJ databases">
        <title>Haloterrigena sp. nov., an extremely halophilic archaeon isolated from a saline sediment.</title>
        <authorList>
            <person name="Liu B.-B."/>
        </authorList>
    </citation>
    <scope>NUCLEOTIDE SEQUENCE</scope>
    <source>
        <strain evidence="2">SYSU A121-1</strain>
    </source>
</reference>
<evidence type="ECO:0000313" key="2">
    <source>
        <dbReference type="EMBL" id="NUB91134.1"/>
    </source>
</evidence>
<dbReference type="Proteomes" id="UP000728647">
    <property type="component" value="Unassembled WGS sequence"/>
</dbReference>
<evidence type="ECO:0000256" key="1">
    <source>
        <dbReference type="SAM" id="MobiDB-lite"/>
    </source>
</evidence>